<dbReference type="STRING" id="299255.SAMN02745129_2545"/>
<keyword evidence="1" id="KW-0472">Membrane</keyword>
<keyword evidence="1" id="KW-0812">Transmembrane</keyword>
<reference evidence="2 3" key="1">
    <citation type="submission" date="2016-11" db="EMBL/GenBank/DDBJ databases">
        <authorList>
            <person name="Jaros S."/>
            <person name="Januszkiewicz K."/>
            <person name="Wedrychowicz H."/>
        </authorList>
    </citation>
    <scope>NUCLEOTIDE SEQUENCE [LARGE SCALE GENOMIC DNA]</scope>
    <source>
        <strain evidence="2 3">DSM 16917</strain>
    </source>
</reference>
<accession>A0A1M5UFB7</accession>
<protein>
    <submittedName>
        <fullName evidence="2">Uncharacterized protein</fullName>
    </submittedName>
</protein>
<evidence type="ECO:0000313" key="2">
    <source>
        <dbReference type="EMBL" id="SHH61732.1"/>
    </source>
</evidence>
<gene>
    <name evidence="2" type="ORF">SAMN02745129_2545</name>
</gene>
<dbReference type="AlphaFoldDB" id="A0A1M5UFB7"/>
<keyword evidence="1" id="KW-1133">Transmembrane helix</keyword>
<sequence>MTKLFDSIVSLCFVTAIVSILLYGANQSKPRPSWALSKGLSETATELLGLHQPDPDLLHGEIRTIKGFPYWCLPGETDRSNCIGLSAMFGGWSPYKVDCLGPSCVVAIRDDDPHAGTLAGRKKELSHLLTQLWTGKGSGSLNRASLIAQEWAEDLTEIK</sequence>
<dbReference type="RefSeq" id="WP_067655213.1">
    <property type="nucleotide sequence ID" value="NZ_FQXG01000003.1"/>
</dbReference>
<proteinExistence type="predicted"/>
<evidence type="ECO:0000313" key="3">
    <source>
        <dbReference type="Proteomes" id="UP000184268"/>
    </source>
</evidence>
<keyword evidence="3" id="KW-1185">Reference proteome</keyword>
<evidence type="ECO:0000256" key="1">
    <source>
        <dbReference type="SAM" id="Phobius"/>
    </source>
</evidence>
<dbReference type="EMBL" id="FQXG01000003">
    <property type="protein sequence ID" value="SHH61732.1"/>
    <property type="molecule type" value="Genomic_DNA"/>
</dbReference>
<organism evidence="2 3">
    <name type="scientific">Ferrimonas marina</name>
    <dbReference type="NCBI Taxonomy" id="299255"/>
    <lineage>
        <taxon>Bacteria</taxon>
        <taxon>Pseudomonadati</taxon>
        <taxon>Pseudomonadota</taxon>
        <taxon>Gammaproteobacteria</taxon>
        <taxon>Alteromonadales</taxon>
        <taxon>Ferrimonadaceae</taxon>
        <taxon>Ferrimonas</taxon>
    </lineage>
</organism>
<feature type="transmembrane region" description="Helical" evidence="1">
    <location>
        <begin position="6"/>
        <end position="25"/>
    </location>
</feature>
<dbReference type="Proteomes" id="UP000184268">
    <property type="component" value="Unassembled WGS sequence"/>
</dbReference>
<name>A0A1M5UFB7_9GAMM</name>